<proteinExistence type="predicted"/>
<dbReference type="Proteomes" id="UP000013307">
    <property type="component" value="Chromosome"/>
</dbReference>
<evidence type="ECO:0000313" key="1">
    <source>
        <dbReference type="EMBL" id="AGK61266.1"/>
    </source>
</evidence>
<dbReference type="AlphaFoldDB" id="N0BL48"/>
<dbReference type="eggNOG" id="arCOG02284">
    <property type="taxonomic scope" value="Archaea"/>
</dbReference>
<dbReference type="RefSeq" id="WP_015590864.1">
    <property type="nucleotide sequence ID" value="NC_021169.1"/>
</dbReference>
<protein>
    <submittedName>
        <fullName evidence="1">Secreted protein containing C-terminal beta-propeller domain distantly related to WD-40 repeats</fullName>
    </submittedName>
</protein>
<keyword evidence="2" id="KW-1185">Reference proteome</keyword>
<organism evidence="1 2">
    <name type="scientific">Archaeoglobus sulfaticallidus PM70-1</name>
    <dbReference type="NCBI Taxonomy" id="387631"/>
    <lineage>
        <taxon>Archaea</taxon>
        <taxon>Methanobacteriati</taxon>
        <taxon>Methanobacteriota</taxon>
        <taxon>Archaeoglobi</taxon>
        <taxon>Archaeoglobales</taxon>
        <taxon>Archaeoglobaceae</taxon>
        <taxon>Archaeoglobus</taxon>
    </lineage>
</organism>
<dbReference type="Pfam" id="PF09826">
    <property type="entry name" value="Beta_propel"/>
    <property type="match status" value="1"/>
</dbReference>
<dbReference type="InterPro" id="IPR019198">
    <property type="entry name" value="Beta_propeller_containing"/>
</dbReference>
<dbReference type="HOGENOM" id="CLU_015706_1_0_2"/>
<dbReference type="SUPFAM" id="SSF50998">
    <property type="entry name" value="Quinoprotein alcohol dehydrogenase-like"/>
    <property type="match status" value="1"/>
</dbReference>
<sequence length="644" mass="74211">MKLKLFVVLLLTALIIGCVNIEKEAGKEKTEYEKQEKVEYKTEYEEIQQSEKGFTNFSSDAEFRAYLYKSRSYGYPVILDVAGSVAKAPMVTPMPEVTPTPMPTPIPTPAQVGGKYAYESTPERYSTTNVQVAGIDEPDIVKTDGKNIYFSSRFYPFRYMPYENLKTRVIAAFPPENLTELFKLEDSGELLLMNGLLVVIGHDHISAYSTENGKELWKIKLESEYVSARLYSGKIYLVTRSWIDSYQPCPIKPVTVEGKPYTVSCREIYHPVVPVYSDVVYNVMIINESGKIEKSTSFVGSISRSVVYMSSNAIYVTYHQTIDPADMMYSFLMENKDLLPEKVIDRIKTLKEYNISKRAKYVEIQEILNEYKRMLSKDERLKFENEFWNRMEKYRDEHKRELEKTQIVKISTDLEPLAVGEVPGDLLNQFSMDEYKGFLRVAVTLGDTNDLYVLDSNMNVVGYIMDFGEDERIFAVRFIADKGYVVTFRQTDPFFVMDLSNPYKPEIKGELKIPGFSSYLHPISDTIILGIGKEGSKVKISLFDVSDVESPKEIDRYILDEWWTDVLNNHHAFLLDKKHEIFFLPGGKGGYIFSYKDDKLKMERAVDMQAVRAIYINDFLYVIGDKIVVIDERTWKDVNELDLT</sequence>
<dbReference type="KEGG" id="ast:Asulf_01270"/>
<dbReference type="GeneID" id="15392911"/>
<gene>
    <name evidence="1" type="ORF">Asulf_01270</name>
</gene>
<dbReference type="InterPro" id="IPR014441">
    <property type="entry name" value="UCP006425_b-propeller"/>
</dbReference>
<accession>N0BL48</accession>
<dbReference type="InterPro" id="IPR011047">
    <property type="entry name" value="Quinoprotein_ADH-like_sf"/>
</dbReference>
<reference evidence="1 2" key="1">
    <citation type="journal article" date="2013" name="Genome Announc.">
        <title>Complete Genome Sequence of the Thermophilic and Facultatively Chemolithoautotrophic Sulfate Reducer Archaeoglobus sulfaticallidus Strain PM70-1T.</title>
        <authorList>
            <person name="Stokke R."/>
            <person name="Hocking W.P."/>
            <person name="Steinsbu B.O."/>
            <person name="Steen I.H."/>
        </authorList>
    </citation>
    <scope>NUCLEOTIDE SEQUENCE [LARGE SCALE GENOMIC DNA]</scope>
    <source>
        <strain evidence="1">PM70-1</strain>
    </source>
</reference>
<dbReference type="PROSITE" id="PS51257">
    <property type="entry name" value="PROKAR_LIPOPROTEIN"/>
    <property type="match status" value="1"/>
</dbReference>
<dbReference type="PIRSF" id="PIRSF006425">
    <property type="entry name" value="UCP006425_WD40"/>
    <property type="match status" value="1"/>
</dbReference>
<dbReference type="EMBL" id="CP005290">
    <property type="protein sequence ID" value="AGK61266.1"/>
    <property type="molecule type" value="Genomic_DNA"/>
</dbReference>
<dbReference type="OrthoDB" id="28968at2157"/>
<name>N0BL48_9EURY</name>
<dbReference type="STRING" id="387631.Asulf_01270"/>
<evidence type="ECO:0000313" key="2">
    <source>
        <dbReference type="Proteomes" id="UP000013307"/>
    </source>
</evidence>